<organism evidence="4 5">
    <name type="scientific">Klenkia brasiliensis</name>
    <dbReference type="NCBI Taxonomy" id="333142"/>
    <lineage>
        <taxon>Bacteria</taxon>
        <taxon>Bacillati</taxon>
        <taxon>Actinomycetota</taxon>
        <taxon>Actinomycetes</taxon>
        <taxon>Geodermatophilales</taxon>
        <taxon>Geodermatophilaceae</taxon>
        <taxon>Klenkia</taxon>
    </lineage>
</organism>
<keyword evidence="4" id="KW-0808">Transferase</keyword>
<dbReference type="GO" id="GO:0009103">
    <property type="term" value="P:lipopolysaccharide biosynthetic process"/>
    <property type="evidence" value="ECO:0007669"/>
    <property type="project" value="TreeGrafter"/>
</dbReference>
<feature type="transmembrane region" description="Helical" evidence="2">
    <location>
        <begin position="290"/>
        <end position="311"/>
    </location>
</feature>
<evidence type="ECO:0000313" key="4">
    <source>
        <dbReference type="EMBL" id="SDG09188.1"/>
    </source>
</evidence>
<dbReference type="PANTHER" id="PTHR23028">
    <property type="entry name" value="ACETYLTRANSFERASE"/>
    <property type="match status" value="1"/>
</dbReference>
<dbReference type="InterPro" id="IPR002656">
    <property type="entry name" value="Acyl_transf_3_dom"/>
</dbReference>
<keyword evidence="2" id="KW-0812">Transmembrane</keyword>
<dbReference type="InterPro" id="IPR050879">
    <property type="entry name" value="Acyltransferase_3"/>
</dbReference>
<keyword evidence="2" id="KW-1133">Transmembrane helix</keyword>
<keyword evidence="5" id="KW-1185">Reference proteome</keyword>
<name>A0A1G7REJ4_9ACTN</name>
<feature type="transmembrane region" description="Helical" evidence="2">
    <location>
        <begin position="323"/>
        <end position="344"/>
    </location>
</feature>
<dbReference type="AlphaFoldDB" id="A0A1G7REJ4"/>
<keyword evidence="4" id="KW-0012">Acyltransferase</keyword>
<reference evidence="5" key="1">
    <citation type="submission" date="2016-10" db="EMBL/GenBank/DDBJ databases">
        <authorList>
            <person name="Varghese N."/>
            <person name="Submissions S."/>
        </authorList>
    </citation>
    <scope>NUCLEOTIDE SEQUENCE [LARGE SCALE GENOMIC DNA]</scope>
    <source>
        <strain evidence="5">DSM 44526</strain>
    </source>
</reference>
<evidence type="ECO:0000256" key="2">
    <source>
        <dbReference type="SAM" id="Phobius"/>
    </source>
</evidence>
<dbReference type="Pfam" id="PF01757">
    <property type="entry name" value="Acyl_transf_3"/>
    <property type="match status" value="1"/>
</dbReference>
<dbReference type="GO" id="GO:0016747">
    <property type="term" value="F:acyltransferase activity, transferring groups other than amino-acyl groups"/>
    <property type="evidence" value="ECO:0007669"/>
    <property type="project" value="InterPro"/>
</dbReference>
<dbReference type="PANTHER" id="PTHR23028:SF53">
    <property type="entry name" value="ACYL_TRANSF_3 DOMAIN-CONTAINING PROTEIN"/>
    <property type="match status" value="1"/>
</dbReference>
<proteinExistence type="predicted"/>
<keyword evidence="2" id="KW-0472">Membrane</keyword>
<gene>
    <name evidence="4" type="ORF">SAMN05660324_1872</name>
</gene>
<feature type="transmembrane region" description="Helical" evidence="2">
    <location>
        <begin position="96"/>
        <end position="114"/>
    </location>
</feature>
<dbReference type="GO" id="GO:0016020">
    <property type="term" value="C:membrane"/>
    <property type="evidence" value="ECO:0007669"/>
    <property type="project" value="TreeGrafter"/>
</dbReference>
<feature type="transmembrane region" description="Helical" evidence="2">
    <location>
        <begin position="151"/>
        <end position="169"/>
    </location>
</feature>
<feature type="transmembrane region" description="Helical" evidence="2">
    <location>
        <begin position="56"/>
        <end position="76"/>
    </location>
</feature>
<accession>A0A1G7REJ4</accession>
<keyword evidence="4" id="KW-0378">Hydrolase</keyword>
<feature type="region of interest" description="Disordered" evidence="1">
    <location>
        <begin position="370"/>
        <end position="471"/>
    </location>
</feature>
<evidence type="ECO:0000256" key="1">
    <source>
        <dbReference type="SAM" id="MobiDB-lite"/>
    </source>
</evidence>
<evidence type="ECO:0000313" key="5">
    <source>
        <dbReference type="Proteomes" id="UP000198863"/>
    </source>
</evidence>
<dbReference type="RefSeq" id="WP_165640198.1">
    <property type="nucleotide sequence ID" value="NZ_FNCF01000002.1"/>
</dbReference>
<feature type="transmembrane region" description="Helical" evidence="2">
    <location>
        <begin position="201"/>
        <end position="220"/>
    </location>
</feature>
<evidence type="ECO:0000259" key="3">
    <source>
        <dbReference type="Pfam" id="PF01757"/>
    </source>
</evidence>
<dbReference type="GO" id="GO:0016787">
    <property type="term" value="F:hydrolase activity"/>
    <property type="evidence" value="ECO:0007669"/>
    <property type="project" value="UniProtKB-KW"/>
</dbReference>
<feature type="transmembrane region" description="Helical" evidence="2">
    <location>
        <begin position="227"/>
        <end position="250"/>
    </location>
</feature>
<feature type="transmembrane region" description="Helical" evidence="2">
    <location>
        <begin position="20"/>
        <end position="36"/>
    </location>
</feature>
<feature type="transmembrane region" description="Helical" evidence="2">
    <location>
        <begin position="262"/>
        <end position="283"/>
    </location>
</feature>
<feature type="transmembrane region" description="Helical" evidence="2">
    <location>
        <begin position="176"/>
        <end position="195"/>
    </location>
</feature>
<protein>
    <submittedName>
        <fullName evidence="4">Peptidoglycan/LPS O-acetylase OafA/YrhL, contains acyltransferase and SGNH-hydrolase domains</fullName>
    </submittedName>
</protein>
<sequence>MPDSTPARTTRVRRLGALDGLRFLAAISVVGFHFTARNSPGWDGPVPADLAPVGVWTSLGRLGVPLFFVISGFVLLMSSWGKDVPHFVASRIGRLFPAYWPAVAFSIVLVLFVWPENPAYLGHEITPAGALLNFTMVQGAFGVPDVDGPYWTLWYEARFYALIVLLMLVGITRRRVLAFCALWPVIGSIAAASGSGVLTTILMPDYAPFFAGGMLIYLIYRDGHDLGTWLLVGMQVAIALNWSLAVYPGVLTAETGWTPSTVSVALVTTACFGLVALVVLTPLASTDARWLGFLGALTYPVYLVHENLGWYVIHLVRGDVSPWAAVGAAFAATMVAALVLHYAVERPFGNRLRQATLNMMTTVAATRDERTGAGRAGHAAPEPTPPPLEDAVPEPAVPPGGHPDAAVEDAVTGAFPAATGSRPGPPERHDRPHGSHRGRPEPVPGPSTRPVPAGSAYAVGSHASADHGSRH</sequence>
<dbReference type="Proteomes" id="UP000198863">
    <property type="component" value="Unassembled WGS sequence"/>
</dbReference>
<dbReference type="EMBL" id="FNCF01000002">
    <property type="protein sequence ID" value="SDG09188.1"/>
    <property type="molecule type" value="Genomic_DNA"/>
</dbReference>
<feature type="domain" description="Acyltransferase 3" evidence="3">
    <location>
        <begin position="17"/>
        <end position="341"/>
    </location>
</feature>